<comment type="caution">
    <text evidence="2">The sequence shown here is derived from an EMBL/GenBank/DDBJ whole genome shotgun (WGS) entry which is preliminary data.</text>
</comment>
<proteinExistence type="predicted"/>
<evidence type="ECO:0000256" key="1">
    <source>
        <dbReference type="SAM" id="MobiDB-lite"/>
    </source>
</evidence>
<gene>
    <name evidence="2" type="ORF">A6D6_00472</name>
</gene>
<dbReference type="EMBL" id="AQPF01000002">
    <property type="protein sequence ID" value="KAF0808082.1"/>
    <property type="molecule type" value="Genomic_DNA"/>
</dbReference>
<sequence length="340" mass="37824">MSVATITATHPDLETPFRFPWIAGSSCGPTARCNIWQVTWRINTWLQATALNQLPVQDRILFEKVWPTPGDSHGITSLDYTVLANTSAFVSLTLHGNHSGGYPTPFTWAYSFDSATGLPLTLDDLFSNEGRQALNQDVRRQWKPMLMAALANETMDFLNDDEKASRRDYYSQCLEAILNDENAADTMVLEPGRLILTRDCPFPRVVRALNDLGQLSVSYSGEALKPWLNDYGHCLFEHEPDSFCPLPQRTSPHPGAYRGRVHQGEMISLIIGMGPDADQAAYSISDNRSLLPLEGQLTTPLELIGPDGQGRFLLEPDHNGTLRGSWKNPRGGTRPVHFSN</sequence>
<protein>
    <submittedName>
        <fullName evidence="2">Uncharacterized protein</fullName>
    </submittedName>
</protein>
<evidence type="ECO:0000313" key="3">
    <source>
        <dbReference type="Proteomes" id="UP000771797"/>
    </source>
</evidence>
<reference evidence="2 3" key="1">
    <citation type="submission" date="2012-09" db="EMBL/GenBank/DDBJ databases">
        <title>Genome Sequence of alkane-degrading Bacterium Alcanivorax sp. 6-D-6.</title>
        <authorList>
            <person name="Lai Q."/>
            <person name="Shao Z."/>
        </authorList>
    </citation>
    <scope>NUCLEOTIDE SEQUENCE [LARGE SCALE GENOMIC DNA]</scope>
    <source>
        <strain evidence="2 3">6-D-6</strain>
    </source>
</reference>
<feature type="region of interest" description="Disordered" evidence="1">
    <location>
        <begin position="318"/>
        <end position="340"/>
    </location>
</feature>
<dbReference type="Proteomes" id="UP000771797">
    <property type="component" value="Unassembled WGS sequence"/>
</dbReference>
<organism evidence="2 3">
    <name type="scientific">Alcanivorax xiamenensis</name>
    <dbReference type="NCBI Taxonomy" id="1177156"/>
    <lineage>
        <taxon>Bacteria</taxon>
        <taxon>Pseudomonadati</taxon>
        <taxon>Pseudomonadota</taxon>
        <taxon>Gammaproteobacteria</taxon>
        <taxon>Oceanospirillales</taxon>
        <taxon>Alcanivoracaceae</taxon>
        <taxon>Alcanivorax</taxon>
    </lineage>
</organism>
<accession>A0ABQ6YCZ5</accession>
<name>A0ABQ6YCZ5_9GAMM</name>
<evidence type="ECO:0000313" key="2">
    <source>
        <dbReference type="EMBL" id="KAF0808082.1"/>
    </source>
</evidence>
<keyword evidence="3" id="KW-1185">Reference proteome</keyword>
<dbReference type="RefSeq" id="WP_159659812.1">
    <property type="nucleotide sequence ID" value="NZ_AQPF01000002.1"/>
</dbReference>